<sequence length="312" mass="35079">MTERLITHVRHVALAVPDFEKQRAFFTDMWKLTEAETDSGVSFLAAEGSPENYVVRLRRAEEKRIDLVSFGAASPADVDALADRLIRSGVAMISEPGAVDTPGGGYGTRFFDVDGRTIEVSADVAVRAHRKVEEKESVPVRLSHVVLNTPDLERTRAWYERHLSFALSDTLMHPRMGEVMHFMRCNPAHHSIALAKGPHTSLHHVSFEMRGLDEYMRGTGRLLRAGVRKIWGPGRHLAGNNTFSYFMDPHGNTLEYTTELEMLDEDAWHPHMYDFSDPGVTDQWGTANPMDEFVAKESFNDPDRGCFVAPPL</sequence>
<dbReference type="PANTHER" id="PTHR43048">
    <property type="entry name" value="METHYLMALONYL-COA EPIMERASE"/>
    <property type="match status" value="1"/>
</dbReference>
<dbReference type="CDD" id="cd08362">
    <property type="entry name" value="BphC5-RrK37_N_like"/>
    <property type="match status" value="1"/>
</dbReference>
<dbReference type="Proteomes" id="UP001432401">
    <property type="component" value="Unassembled WGS sequence"/>
</dbReference>
<accession>A0ABV1ZZ83</accession>
<dbReference type="RefSeq" id="WP_352985178.1">
    <property type="nucleotide sequence ID" value="NZ_JBEQNA010000001.1"/>
</dbReference>
<dbReference type="PANTHER" id="PTHR43048:SF3">
    <property type="entry name" value="METHYLMALONYL-COA EPIMERASE, MITOCHONDRIAL"/>
    <property type="match status" value="1"/>
</dbReference>
<dbReference type="InterPro" id="IPR037523">
    <property type="entry name" value="VOC_core"/>
</dbReference>
<name>A0ABV1ZZ83_9ACTN</name>
<dbReference type="InterPro" id="IPR029068">
    <property type="entry name" value="Glyas_Bleomycin-R_OHBP_Dase"/>
</dbReference>
<gene>
    <name evidence="3" type="ORF">ABUK86_21475</name>
</gene>
<feature type="domain" description="VOC" evidence="2">
    <location>
        <begin position="8"/>
        <end position="123"/>
    </location>
</feature>
<keyword evidence="4" id="KW-1185">Reference proteome</keyword>
<reference evidence="3 4" key="1">
    <citation type="submission" date="2024-06" db="EMBL/GenBank/DDBJ databases">
        <authorList>
            <person name="Bataeva Y.V."/>
            <person name="Grigorian L.N."/>
            <person name="Solomentsev V.I."/>
        </authorList>
    </citation>
    <scope>NUCLEOTIDE SEQUENCE [LARGE SCALE GENOMIC DNA]</scope>
    <source>
        <strain evidence="4">SCPM-O-B-12605 (RCAM04882)</strain>
    </source>
</reference>
<evidence type="ECO:0000259" key="2">
    <source>
        <dbReference type="PROSITE" id="PS51819"/>
    </source>
</evidence>
<evidence type="ECO:0000256" key="1">
    <source>
        <dbReference type="ARBA" id="ARBA00022723"/>
    </source>
</evidence>
<dbReference type="InterPro" id="IPR004360">
    <property type="entry name" value="Glyas_Fos-R_dOase_dom"/>
</dbReference>
<dbReference type="InterPro" id="IPR051785">
    <property type="entry name" value="MMCE/EMCE_epimerase"/>
</dbReference>
<proteinExistence type="predicted"/>
<dbReference type="PROSITE" id="PS51819">
    <property type="entry name" value="VOC"/>
    <property type="match status" value="2"/>
</dbReference>
<dbReference type="Pfam" id="PF00903">
    <property type="entry name" value="Glyoxalase"/>
    <property type="match status" value="2"/>
</dbReference>
<organism evidence="3 4">
    <name type="scientific">Nocardiopsis tropica</name>
    <dbReference type="NCBI Taxonomy" id="109330"/>
    <lineage>
        <taxon>Bacteria</taxon>
        <taxon>Bacillati</taxon>
        <taxon>Actinomycetota</taxon>
        <taxon>Actinomycetes</taxon>
        <taxon>Streptosporangiales</taxon>
        <taxon>Nocardiopsidaceae</taxon>
        <taxon>Nocardiopsis</taxon>
    </lineage>
</organism>
<dbReference type="EMBL" id="JBEQNB010000012">
    <property type="protein sequence ID" value="MES0836363.1"/>
    <property type="molecule type" value="Genomic_DNA"/>
</dbReference>
<evidence type="ECO:0000313" key="3">
    <source>
        <dbReference type="EMBL" id="MES0836363.1"/>
    </source>
</evidence>
<protein>
    <submittedName>
        <fullName evidence="3">VOC family protein</fullName>
    </submittedName>
</protein>
<evidence type="ECO:0000313" key="4">
    <source>
        <dbReference type="Proteomes" id="UP001432401"/>
    </source>
</evidence>
<feature type="domain" description="VOC" evidence="2">
    <location>
        <begin position="141"/>
        <end position="259"/>
    </location>
</feature>
<dbReference type="SUPFAM" id="SSF54593">
    <property type="entry name" value="Glyoxalase/Bleomycin resistance protein/Dihydroxybiphenyl dioxygenase"/>
    <property type="match status" value="1"/>
</dbReference>
<comment type="caution">
    <text evidence="3">The sequence shown here is derived from an EMBL/GenBank/DDBJ whole genome shotgun (WGS) entry which is preliminary data.</text>
</comment>
<dbReference type="Gene3D" id="3.10.180.10">
    <property type="entry name" value="2,3-Dihydroxybiphenyl 1,2-Dioxygenase, domain 1"/>
    <property type="match status" value="2"/>
</dbReference>
<keyword evidence="1" id="KW-0479">Metal-binding</keyword>